<evidence type="ECO:0000313" key="1">
    <source>
        <dbReference type="EMBL" id="SUN13050.1"/>
    </source>
</evidence>
<dbReference type="EMBL" id="UHEQ01000004">
    <property type="protein sequence ID" value="SUN13050.1"/>
    <property type="molecule type" value="Genomic_DNA"/>
</dbReference>
<comment type="caution">
    <text evidence="1">The sequence shown here is derived from an EMBL/GenBank/DDBJ whole genome shotgun (WGS) entry which is preliminary data.</text>
</comment>
<organism evidence="1 2">
    <name type="scientific">Streptococcus agalactiae</name>
    <dbReference type="NCBI Taxonomy" id="1311"/>
    <lineage>
        <taxon>Bacteria</taxon>
        <taxon>Bacillati</taxon>
        <taxon>Bacillota</taxon>
        <taxon>Bacilli</taxon>
        <taxon>Lactobacillales</taxon>
        <taxon>Streptococcaceae</taxon>
        <taxon>Streptococcus</taxon>
    </lineage>
</organism>
<protein>
    <submittedName>
        <fullName evidence="1">Uncharacterized protein</fullName>
    </submittedName>
</protein>
<dbReference type="AlphaFoldDB" id="A0A8B4RB93"/>
<accession>A0A8B4RB93</accession>
<proteinExistence type="predicted"/>
<name>A0A8B4RB93_STRAG</name>
<reference evidence="1 2" key="1">
    <citation type="submission" date="2018-06" db="EMBL/GenBank/DDBJ databases">
        <authorList>
            <consortium name="Pathogen Informatics"/>
            <person name="Doyle S."/>
        </authorList>
    </citation>
    <scope>NUCLEOTIDE SEQUENCE [LARGE SCALE GENOMIC DNA]</scope>
    <source>
        <strain evidence="1 2">NCTC8185</strain>
    </source>
</reference>
<sequence length="36" mass="3905">MNIEEAKQKLHNGSVGLRAGILVKLTLEAFCKYSAA</sequence>
<evidence type="ECO:0000313" key="2">
    <source>
        <dbReference type="Proteomes" id="UP000254076"/>
    </source>
</evidence>
<dbReference type="Proteomes" id="UP000254076">
    <property type="component" value="Unassembled WGS sequence"/>
</dbReference>
<gene>
    <name evidence="1" type="ORF">NCTC8185_00200</name>
</gene>